<protein>
    <submittedName>
        <fullName evidence="1">Uncharacterized protein</fullName>
    </submittedName>
</protein>
<keyword evidence="2" id="KW-1185">Reference proteome</keyword>
<organism evidence="1 2">
    <name type="scientific">Chitinophaga niastensis</name>
    <dbReference type="NCBI Taxonomy" id="536980"/>
    <lineage>
        <taxon>Bacteria</taxon>
        <taxon>Pseudomonadati</taxon>
        <taxon>Bacteroidota</taxon>
        <taxon>Chitinophagia</taxon>
        <taxon>Chitinophagales</taxon>
        <taxon>Chitinophagaceae</taxon>
        <taxon>Chitinophaga</taxon>
    </lineage>
</organism>
<evidence type="ECO:0000313" key="1">
    <source>
        <dbReference type="EMBL" id="PSL43874.1"/>
    </source>
</evidence>
<comment type="caution">
    <text evidence="1">The sequence shown here is derived from an EMBL/GenBank/DDBJ whole genome shotgun (WGS) entry which is preliminary data.</text>
</comment>
<evidence type="ECO:0000313" key="2">
    <source>
        <dbReference type="Proteomes" id="UP000240971"/>
    </source>
</evidence>
<dbReference type="RefSeq" id="WP_106530841.1">
    <property type="nucleotide sequence ID" value="NZ_PYAW01000007.1"/>
</dbReference>
<name>A0A2P8HCD3_CHINA</name>
<dbReference type="AlphaFoldDB" id="A0A2P8HCD3"/>
<accession>A0A2P8HCD3</accession>
<gene>
    <name evidence="1" type="ORF">CLV51_107185</name>
</gene>
<dbReference type="EMBL" id="PYAW01000007">
    <property type="protein sequence ID" value="PSL43874.1"/>
    <property type="molecule type" value="Genomic_DNA"/>
</dbReference>
<dbReference type="Proteomes" id="UP000240971">
    <property type="component" value="Unassembled WGS sequence"/>
</dbReference>
<proteinExistence type="predicted"/>
<reference evidence="1 2" key="1">
    <citation type="submission" date="2018-03" db="EMBL/GenBank/DDBJ databases">
        <title>Genomic Encyclopedia of Archaeal and Bacterial Type Strains, Phase II (KMG-II): from individual species to whole genera.</title>
        <authorList>
            <person name="Goeker M."/>
        </authorList>
    </citation>
    <scope>NUCLEOTIDE SEQUENCE [LARGE SCALE GENOMIC DNA]</scope>
    <source>
        <strain evidence="1 2">DSM 24859</strain>
    </source>
</reference>
<sequence>MLVLQDTYSIDGNELRIKAGIEYFVSRTLHLTANDIKNALLAQKWEKKELKNHPVDNLRRIIYQTYQPVYENIGTSLHKSISK</sequence>